<proteinExistence type="predicted"/>
<name>A0A4E9EXH9_BRUMA</name>
<dbReference type="OrthoDB" id="5871635at2759"/>
<reference evidence="2" key="1">
    <citation type="journal article" date="2007" name="Science">
        <title>Draft genome of the filarial nematode parasite Brugia malayi.</title>
        <authorList>
            <person name="Ghedin E."/>
            <person name="Wang S."/>
            <person name="Spiro D."/>
            <person name="Caler E."/>
            <person name="Zhao Q."/>
            <person name="Crabtree J."/>
            <person name="Allen J.E."/>
            <person name="Delcher A.L."/>
            <person name="Guiliano D.B."/>
            <person name="Miranda-Saavedra D."/>
            <person name="Angiuoli S.V."/>
            <person name="Creasy T."/>
            <person name="Amedeo P."/>
            <person name="Haas B."/>
            <person name="El-Sayed N.M."/>
            <person name="Wortman J.R."/>
            <person name="Feldblyum T."/>
            <person name="Tallon L."/>
            <person name="Schatz M."/>
            <person name="Shumway M."/>
            <person name="Koo H."/>
            <person name="Salzberg S.L."/>
            <person name="Schobel S."/>
            <person name="Pertea M."/>
            <person name="Pop M."/>
            <person name="White O."/>
            <person name="Barton G.J."/>
            <person name="Carlow C.K."/>
            <person name="Crawford M.J."/>
            <person name="Daub J."/>
            <person name="Dimmic M.W."/>
            <person name="Estes C.F."/>
            <person name="Foster J.M."/>
            <person name="Ganatra M."/>
            <person name="Gregory W.F."/>
            <person name="Johnson N.M."/>
            <person name="Jin J."/>
            <person name="Komuniecki R."/>
            <person name="Korf I."/>
            <person name="Kumar S."/>
            <person name="Laney S."/>
            <person name="Li B.W."/>
            <person name="Li W."/>
            <person name="Lindblom T.H."/>
            <person name="Lustigman S."/>
            <person name="Ma D."/>
            <person name="Maina C.V."/>
            <person name="Martin D.M."/>
            <person name="McCarter J.P."/>
            <person name="McReynolds L."/>
            <person name="Mitreva M."/>
            <person name="Nutman T.B."/>
            <person name="Parkinson J."/>
            <person name="Peregrin-Alvarez J.M."/>
            <person name="Poole C."/>
            <person name="Ren Q."/>
            <person name="Saunders L."/>
            <person name="Sluder A.E."/>
            <person name="Smith K."/>
            <person name="Stanke M."/>
            <person name="Unnasch T.R."/>
            <person name="Ware J."/>
            <person name="Wei A.D."/>
            <person name="Weil G."/>
            <person name="Williams D.J."/>
            <person name="Zhang Y."/>
            <person name="Williams S.A."/>
            <person name="Fraser-Liggett C."/>
            <person name="Slatko B."/>
            <person name="Blaxter M.L."/>
            <person name="Scott A.L."/>
        </authorList>
    </citation>
    <scope>NUCLEOTIDE SEQUENCE</scope>
    <source>
        <strain evidence="2">FR3</strain>
    </source>
</reference>
<dbReference type="WBParaSite" id="Bm9560.1">
    <property type="protein sequence ID" value="Bm9560.1"/>
    <property type="gene ID" value="WBGene00229821"/>
</dbReference>
<evidence type="ECO:0000313" key="3">
    <source>
        <dbReference type="WBParaSite" id="Bm9560.1"/>
    </source>
</evidence>
<dbReference type="EMBL" id="CAAKNF010000196">
    <property type="protein sequence ID" value="VIO88915.1"/>
    <property type="molecule type" value="Genomic_DNA"/>
</dbReference>
<sequence>MLWKSSDSTPAELVVDDSAKDDRQIMSNRWMREGRNEAPVAKAKDLTIILLASVVFLDGSESSDDEGIIR</sequence>
<evidence type="ECO:0000313" key="1">
    <source>
        <dbReference type="EMBL" id="VIO88915.1"/>
    </source>
</evidence>
<protein>
    <submittedName>
        <fullName evidence="1 3">Uncharacterized protein</fullName>
    </submittedName>
</protein>
<reference evidence="3" key="3">
    <citation type="submission" date="2022-04" db="UniProtKB">
        <authorList>
            <consortium name="WormBaseParasite"/>
        </authorList>
    </citation>
    <scope>IDENTIFICATION</scope>
</reference>
<accession>A0A4E9EXH9</accession>
<accession>A0A8L7TLF5</accession>
<dbReference type="Proteomes" id="UP000006672">
    <property type="component" value="Unassembled WGS sequence"/>
</dbReference>
<evidence type="ECO:0000313" key="2">
    <source>
        <dbReference type="Proteomes" id="UP000006672"/>
    </source>
</evidence>
<dbReference type="GeneID" id="66060436"/>
<dbReference type="KEGG" id="bmy:BM_BM9560"/>
<gene>
    <name evidence="1" type="primary">Bm9560</name>
    <name evidence="1" type="ORF">BM_BM9560</name>
</gene>
<dbReference type="CTD" id="66060436"/>
<reference evidence="1" key="2">
    <citation type="submission" date="2019-04" db="EMBL/GenBank/DDBJ databases">
        <authorList>
            <person name="Howe K."/>
            <person name="Paulini M."/>
            <person name="Williams G."/>
        </authorList>
    </citation>
    <scope>NUCLEOTIDE SEQUENCE [LARGE SCALE GENOMIC DNA]</scope>
    <source>
        <strain evidence="1">FR3</strain>
    </source>
</reference>
<keyword evidence="2" id="KW-1185">Reference proteome</keyword>
<dbReference type="RefSeq" id="XP_042931197.1">
    <property type="nucleotide sequence ID" value="XM_043075263.1"/>
</dbReference>
<dbReference type="AlphaFoldDB" id="A0A4E9EXH9"/>
<organism evidence="1">
    <name type="scientific">Brugia malayi</name>
    <name type="common">Filarial nematode worm</name>
    <dbReference type="NCBI Taxonomy" id="6279"/>
    <lineage>
        <taxon>Eukaryota</taxon>
        <taxon>Metazoa</taxon>
        <taxon>Ecdysozoa</taxon>
        <taxon>Nematoda</taxon>
        <taxon>Chromadorea</taxon>
        <taxon>Rhabditida</taxon>
        <taxon>Spirurina</taxon>
        <taxon>Spiruromorpha</taxon>
        <taxon>Filarioidea</taxon>
        <taxon>Onchocercidae</taxon>
        <taxon>Brugia</taxon>
    </lineage>
</organism>